<protein>
    <recommendedName>
        <fullName evidence="1">Lipin N-terminal domain-containing protein</fullName>
    </recommendedName>
</protein>
<dbReference type="GO" id="GO:0005634">
    <property type="term" value="C:nucleus"/>
    <property type="evidence" value="ECO:0007669"/>
    <property type="project" value="TreeGrafter"/>
</dbReference>
<proteinExistence type="predicted"/>
<dbReference type="GO" id="GO:0019432">
    <property type="term" value="P:triglyceride biosynthetic process"/>
    <property type="evidence" value="ECO:0007669"/>
    <property type="project" value="TreeGrafter"/>
</dbReference>
<dbReference type="InterPro" id="IPR007651">
    <property type="entry name" value="Lipin_N"/>
</dbReference>
<keyword evidence="3" id="KW-1185">Reference proteome</keyword>
<evidence type="ECO:0000313" key="3">
    <source>
        <dbReference type="Proteomes" id="UP000053989"/>
    </source>
</evidence>
<organism evidence="2 3">
    <name type="scientific">Scleroderma citrinum Foug A</name>
    <dbReference type="NCBI Taxonomy" id="1036808"/>
    <lineage>
        <taxon>Eukaryota</taxon>
        <taxon>Fungi</taxon>
        <taxon>Dikarya</taxon>
        <taxon>Basidiomycota</taxon>
        <taxon>Agaricomycotina</taxon>
        <taxon>Agaricomycetes</taxon>
        <taxon>Agaricomycetidae</taxon>
        <taxon>Boletales</taxon>
        <taxon>Sclerodermatineae</taxon>
        <taxon>Sclerodermataceae</taxon>
        <taxon>Scleroderma</taxon>
    </lineage>
</organism>
<dbReference type="OrthoDB" id="4567at2759"/>
<dbReference type="Pfam" id="PF04571">
    <property type="entry name" value="Lipin_N"/>
    <property type="match status" value="1"/>
</dbReference>
<dbReference type="GO" id="GO:0009062">
    <property type="term" value="P:fatty acid catabolic process"/>
    <property type="evidence" value="ECO:0007669"/>
    <property type="project" value="TreeGrafter"/>
</dbReference>
<feature type="domain" description="Lipin N-terminal" evidence="1">
    <location>
        <begin position="1"/>
        <end position="107"/>
    </location>
</feature>
<sequence length="161" mass="17774">MNYLRGAVTAISTPYQYYKDINPSTLTGAVDVVVVQRHTEVGDVHLACSPFHVRFGKLQVLRPADKRVNIFVNDILIPFNMKIGDAGEAFFVFETDEDIPDDLATSPLLTATLATPLEDIPPVALNAKSPPIGGPPRTQARSDILELAMSQDQSWTRRQRV</sequence>
<dbReference type="InParanoid" id="A0A0C3AJZ9"/>
<dbReference type="AlphaFoldDB" id="A0A0C3AJZ9"/>
<dbReference type="Proteomes" id="UP000053989">
    <property type="component" value="Unassembled WGS sequence"/>
</dbReference>
<dbReference type="PANTHER" id="PTHR12181">
    <property type="entry name" value="LIPIN"/>
    <property type="match status" value="1"/>
</dbReference>
<evidence type="ECO:0000259" key="1">
    <source>
        <dbReference type="Pfam" id="PF04571"/>
    </source>
</evidence>
<dbReference type="InterPro" id="IPR026058">
    <property type="entry name" value="LIPIN"/>
</dbReference>
<dbReference type="STRING" id="1036808.A0A0C3AJZ9"/>
<dbReference type="PANTHER" id="PTHR12181:SF12">
    <property type="entry name" value="PHOSPHATIDATE PHOSPHATASE"/>
    <property type="match status" value="1"/>
</dbReference>
<dbReference type="EMBL" id="KN822023">
    <property type="protein sequence ID" value="KIM65272.1"/>
    <property type="molecule type" value="Genomic_DNA"/>
</dbReference>
<dbReference type="GO" id="GO:0008195">
    <property type="term" value="F:phosphatidate phosphatase activity"/>
    <property type="evidence" value="ECO:0007669"/>
    <property type="project" value="TreeGrafter"/>
</dbReference>
<dbReference type="HOGENOM" id="CLU_1717683_0_0_1"/>
<evidence type="ECO:0000313" key="2">
    <source>
        <dbReference type="EMBL" id="KIM65272.1"/>
    </source>
</evidence>
<reference evidence="3" key="2">
    <citation type="submission" date="2015-01" db="EMBL/GenBank/DDBJ databases">
        <title>Evolutionary Origins and Diversification of the Mycorrhizal Mutualists.</title>
        <authorList>
            <consortium name="DOE Joint Genome Institute"/>
            <consortium name="Mycorrhizal Genomics Consortium"/>
            <person name="Kohler A."/>
            <person name="Kuo A."/>
            <person name="Nagy L.G."/>
            <person name="Floudas D."/>
            <person name="Copeland A."/>
            <person name="Barry K.W."/>
            <person name="Cichocki N."/>
            <person name="Veneault-Fourrey C."/>
            <person name="LaButti K."/>
            <person name="Lindquist E.A."/>
            <person name="Lipzen A."/>
            <person name="Lundell T."/>
            <person name="Morin E."/>
            <person name="Murat C."/>
            <person name="Riley R."/>
            <person name="Ohm R."/>
            <person name="Sun H."/>
            <person name="Tunlid A."/>
            <person name="Henrissat B."/>
            <person name="Grigoriev I.V."/>
            <person name="Hibbett D.S."/>
            <person name="Martin F."/>
        </authorList>
    </citation>
    <scope>NUCLEOTIDE SEQUENCE [LARGE SCALE GENOMIC DNA]</scope>
    <source>
        <strain evidence="3">Foug A</strain>
    </source>
</reference>
<name>A0A0C3AJZ9_9AGAM</name>
<gene>
    <name evidence="2" type="ORF">SCLCIDRAFT_113141</name>
</gene>
<accession>A0A0C3AJZ9</accession>
<reference evidence="2 3" key="1">
    <citation type="submission" date="2014-04" db="EMBL/GenBank/DDBJ databases">
        <authorList>
            <consortium name="DOE Joint Genome Institute"/>
            <person name="Kuo A."/>
            <person name="Kohler A."/>
            <person name="Nagy L.G."/>
            <person name="Floudas D."/>
            <person name="Copeland A."/>
            <person name="Barry K.W."/>
            <person name="Cichocki N."/>
            <person name="Veneault-Fourrey C."/>
            <person name="LaButti K."/>
            <person name="Lindquist E.A."/>
            <person name="Lipzen A."/>
            <person name="Lundell T."/>
            <person name="Morin E."/>
            <person name="Murat C."/>
            <person name="Sun H."/>
            <person name="Tunlid A."/>
            <person name="Henrissat B."/>
            <person name="Grigoriev I.V."/>
            <person name="Hibbett D.S."/>
            <person name="Martin F."/>
            <person name="Nordberg H.P."/>
            <person name="Cantor M.N."/>
            <person name="Hua S.X."/>
        </authorList>
    </citation>
    <scope>NUCLEOTIDE SEQUENCE [LARGE SCALE GENOMIC DNA]</scope>
    <source>
        <strain evidence="2 3">Foug A</strain>
    </source>
</reference>